<dbReference type="Gene3D" id="3.60.21.10">
    <property type="match status" value="1"/>
</dbReference>
<dbReference type="GO" id="GO:0004115">
    <property type="term" value="F:3',5'-cyclic-AMP phosphodiesterase activity"/>
    <property type="evidence" value="ECO:0007669"/>
    <property type="project" value="UniProtKB-EC"/>
</dbReference>
<keyword evidence="1" id="KW-0479">Metal-binding</keyword>
<dbReference type="Pfam" id="PF00149">
    <property type="entry name" value="Metallophos"/>
    <property type="match status" value="1"/>
</dbReference>
<evidence type="ECO:0000256" key="1">
    <source>
        <dbReference type="ARBA" id="ARBA00022723"/>
    </source>
</evidence>
<dbReference type="AlphaFoldDB" id="A0A2H9TCR6"/>
<evidence type="ECO:0000313" key="6">
    <source>
        <dbReference type="EMBL" id="PJE80977.1"/>
    </source>
</evidence>
<organism evidence="6">
    <name type="scientific">invertebrate metagenome</name>
    <dbReference type="NCBI Taxonomy" id="1711999"/>
    <lineage>
        <taxon>unclassified sequences</taxon>
        <taxon>metagenomes</taxon>
        <taxon>organismal metagenomes</taxon>
    </lineage>
</organism>
<dbReference type="PANTHER" id="PTHR42988:SF2">
    <property type="entry name" value="CYCLIC NUCLEOTIDE PHOSPHODIESTERASE CBUA0032-RELATED"/>
    <property type="match status" value="1"/>
</dbReference>
<dbReference type="InterPro" id="IPR029052">
    <property type="entry name" value="Metallo-depent_PP-like"/>
</dbReference>
<accession>A0A2H9TCR6</accession>
<evidence type="ECO:0000256" key="2">
    <source>
        <dbReference type="ARBA" id="ARBA00022801"/>
    </source>
</evidence>
<proteinExistence type="inferred from homology"/>
<dbReference type="GO" id="GO:0046872">
    <property type="term" value="F:metal ion binding"/>
    <property type="evidence" value="ECO:0007669"/>
    <property type="project" value="UniProtKB-KW"/>
</dbReference>
<dbReference type="EC" id="3.1.4.53" evidence="6"/>
<dbReference type="CDD" id="cd07402">
    <property type="entry name" value="MPP_GpdQ"/>
    <property type="match status" value="1"/>
</dbReference>
<dbReference type="SUPFAM" id="SSF56300">
    <property type="entry name" value="Metallo-dependent phosphatases"/>
    <property type="match status" value="1"/>
</dbReference>
<feature type="domain" description="Calcineurin-like phosphoesterase" evidence="5">
    <location>
        <begin position="3"/>
        <end position="190"/>
    </location>
</feature>
<dbReference type="InterPro" id="IPR050884">
    <property type="entry name" value="CNP_phosphodiesterase-III"/>
</dbReference>
<protein>
    <submittedName>
        <fullName evidence="6">3',5'-cyclic adenosine monophosphate phosphodiesterase CpdA</fullName>
        <ecNumber evidence="6">3.1.4.53</ecNumber>
    </submittedName>
</protein>
<keyword evidence="2 6" id="KW-0378">Hydrolase</keyword>
<dbReference type="InterPro" id="IPR026575">
    <property type="entry name" value="GpdQ/CpdA-like"/>
</dbReference>
<dbReference type="PANTHER" id="PTHR42988">
    <property type="entry name" value="PHOSPHOHYDROLASE"/>
    <property type="match status" value="1"/>
</dbReference>
<dbReference type="NCBIfam" id="NF008359">
    <property type="entry name" value="PRK11148.1"/>
    <property type="match status" value="1"/>
</dbReference>
<evidence type="ECO:0000259" key="5">
    <source>
        <dbReference type="Pfam" id="PF00149"/>
    </source>
</evidence>
<dbReference type="EMBL" id="NSIT01000001">
    <property type="protein sequence ID" value="PJE80977.1"/>
    <property type="molecule type" value="Genomic_DNA"/>
</dbReference>
<dbReference type="InterPro" id="IPR004843">
    <property type="entry name" value="Calcineurin-like_PHP"/>
</dbReference>
<comment type="similarity">
    <text evidence="4">Belongs to the cyclic nucleotide phosphodiesterase class-III family.</text>
</comment>
<sequence>MPIRLIQISDTHLFGDPEKRYHGMDTYASLQSVLKLIVKKHPDMKALLVTGDLTQDEMPASYQRLVQVLSPLSVPFYWLCGNHDVKSLMMQVAPSSMITTVDLGSWQVLLLNSQKSGEVAGEIDSKELTGLCQQLEQTPDVPTVLALHHHIDAIDSVWMDESKVINANALKDVLRQYPQVKVIIHGHIHQERTSMIEGVPCFAVPSTCVQFAPYEENYTIDDQMPGYRILDLFDDGAFHSEVVRISTI</sequence>
<name>A0A2H9TCR6_9ZZZZ</name>
<evidence type="ECO:0000256" key="3">
    <source>
        <dbReference type="ARBA" id="ARBA00023004"/>
    </source>
</evidence>
<keyword evidence="3" id="KW-0408">Iron</keyword>
<gene>
    <name evidence="6" type="primary">cpdA_1</name>
    <name evidence="6" type="ORF">CI610_00030</name>
</gene>
<evidence type="ECO:0000256" key="4">
    <source>
        <dbReference type="ARBA" id="ARBA00025742"/>
    </source>
</evidence>
<reference evidence="6" key="1">
    <citation type="journal article" date="2017" name="Appl. Environ. Microbiol.">
        <title>Molecular characterization of an Endozoicomonas-like organism causing infection in king scallop Pecten maximus L.</title>
        <authorList>
            <person name="Cano I."/>
            <person name="van Aerle R."/>
            <person name="Ross S."/>
            <person name="Verner-Jeffreys D.W."/>
            <person name="Paley R.K."/>
            <person name="Rimmer G."/>
            <person name="Ryder D."/>
            <person name="Hooper P."/>
            <person name="Stone D."/>
            <person name="Feist S.W."/>
        </authorList>
    </citation>
    <scope>NUCLEOTIDE SEQUENCE</scope>
</reference>
<comment type="caution">
    <text evidence="6">The sequence shown here is derived from an EMBL/GenBank/DDBJ whole genome shotgun (WGS) entry which is preliminary data.</text>
</comment>